<organism evidence="2 3">
    <name type="scientific">Propionispira arboris</name>
    <dbReference type="NCBI Taxonomy" id="84035"/>
    <lineage>
        <taxon>Bacteria</taxon>
        <taxon>Bacillati</taxon>
        <taxon>Bacillota</taxon>
        <taxon>Negativicutes</taxon>
        <taxon>Selenomonadales</taxon>
        <taxon>Selenomonadaceae</taxon>
        <taxon>Propionispira</taxon>
    </lineage>
</organism>
<sequence length="765" mass="82765">KINSNYQSVTQQAEIHAGQGGFNIEVGKNTDLKGAVISSDATPDKNKLSTDTLSYSDIKNKADYSASSIGVNVNTPKGAKLNQQGVTPSVGVPAKGDASSTTKSAVANGTIEVRSNPKQDLSGLIRDTNQSLNQLGKIFDKKKIGEQQELAKLFGEEAYNQIHNISKKYQEKAQNYKNIADAYRSQATKAFIAGDYLKMSQLMNYTNQYDEKYNSIMKDWSEGGTAKTALHGLVGGIMSGITGSGFSSGAIGAGFNESIQKQLSKIKRSDLQQWASAVVGVTAANLLGKDGQAGGSAAVSGTKNNLQAGDIVKRDNVYYWVAENGKHYAFINGVDPGTIVKVVIDGEEYTVIANDPANEGSDSYNAAPSFFEKARDAWLRPHADWSAANLVYQGDELRSYSLTLNDTYKQPESYVFTSPEKDETQVQYNNGYQTVPEEPVVTVLPTQVEGNIVKENNQYYQIGSNGEKIEVDASSVEGTKRFYANGSWNEHWSDGMDHAIAPIRAENGSVWKINPQTGDDEYDGDATPDEKLGQIQIKFETAPTIGEKAAPVVMNVERKIEKYYDGQFDIAKKMGMPDDLAGTAANISTGELFFKFIPKIPATSSNLKSADDIAPIVSEETGNASGAVSIVTDAEISSLQRGANVTYSELKQTAEFLKNNGLDISQRREVIKAFNPGAEIVKLDQDLVVYRYYGGAGNPRGRWVTTESLTDPVNQLALPQGSTAENVTTWVIPKGTEVLKGTVAPNFGKSGGASQIYVPDKNVLR</sequence>
<name>A0A1H7D871_9FIRM</name>
<dbReference type="EMBL" id="FNZK01000037">
    <property type="protein sequence ID" value="SEJ97938.1"/>
    <property type="molecule type" value="Genomic_DNA"/>
</dbReference>
<protein>
    <submittedName>
        <fullName evidence="2">Uncharacterized protein</fullName>
    </submittedName>
</protein>
<evidence type="ECO:0000313" key="2">
    <source>
        <dbReference type="EMBL" id="SEJ97938.1"/>
    </source>
</evidence>
<dbReference type="GO" id="GO:0050135">
    <property type="term" value="F:NADP+ nucleosidase activity"/>
    <property type="evidence" value="ECO:0007669"/>
    <property type="project" value="InterPro"/>
</dbReference>
<dbReference type="RefSeq" id="WP_143063211.1">
    <property type="nucleotide sequence ID" value="NZ_FNZK01000037.1"/>
</dbReference>
<evidence type="ECO:0000313" key="3">
    <source>
        <dbReference type="Proteomes" id="UP000199662"/>
    </source>
</evidence>
<dbReference type="Proteomes" id="UP000199662">
    <property type="component" value="Unassembled WGS sequence"/>
</dbReference>
<reference evidence="2 3" key="1">
    <citation type="submission" date="2016-10" db="EMBL/GenBank/DDBJ databases">
        <authorList>
            <person name="de Groot N.N."/>
        </authorList>
    </citation>
    <scope>NUCLEOTIDE SEQUENCE [LARGE SCALE GENOMIC DNA]</scope>
    <source>
        <strain evidence="2 3">DSM 2179</strain>
    </source>
</reference>
<feature type="non-terminal residue" evidence="2">
    <location>
        <position position="1"/>
    </location>
</feature>
<gene>
    <name evidence="2" type="ORF">SAMN05660742_1376</name>
</gene>
<keyword evidence="3" id="KW-1185">Reference proteome</keyword>
<evidence type="ECO:0000256" key="1">
    <source>
        <dbReference type="SAM" id="MobiDB-lite"/>
    </source>
</evidence>
<accession>A0A1H7D871</accession>
<dbReference type="AlphaFoldDB" id="A0A1H7D871"/>
<dbReference type="STRING" id="84035.SAMN05660742_1376"/>
<proteinExistence type="predicted"/>
<feature type="region of interest" description="Disordered" evidence="1">
    <location>
        <begin position="80"/>
        <end position="103"/>
    </location>
</feature>